<accession>A0ABR0JDB3</accession>
<keyword evidence="3" id="KW-1185">Reference proteome</keyword>
<sequence length="1190" mass="130126">MKTVKELLSPLLCCFGVDDEGHTASNLRALQKPTSVLSVALPASTVPHSLGHSGSVSADADALRQIFRSSSSVRGYRTASRTTDSSMPRQSSFNADYKLETKESSRRKQPSRIEQLGYHIKQKLSESRLSKSSSRAHMASEDAAYALPSQRRMLAPLGVEDATAALSQRSTGLLELLMSRSGSEGGYDSDARSIQTAMLKSSDGTIRLSPQRAAALLQSSPEPAVSREDLPKDEETPWTAGETRSEFSTSAPKSPPSPPRDSLTKVLLAERDESPTKVLLKLNDAVTNGTIKIPKTPSNTETLTATHRGSKDSRASNGSPCRSEARLQHNSTELHDILKKLNNTVAADKRDNLLSIMGENPRDSLVSNLDPGLIDFISKYGERTSIETSKSFRSKNATRMGNLNVPGMDGYISGKASIPDKEEASSKDVASMTGSDQSVHLYNMRISQRLASHSFNATNSRPNTSHTTTQHSHKSSVDARPITSQTASSGRLPGAIAIEHNRLPSDPKTRRLFENDENLGRPSSSWRSMTSGNMSGSKRPKSNPSHGETSSFYWSDGETRHGESLKPRKISNPNSIAVGGRSESVNLLVGSPSSTMSQISNAEENAWFSRKPSQQRRSSEDQGQDDDIPKRDRSVSMPSRALPESKGIPYALGKRPERSVGANETLSVITLDQIADNRREKLTEISTQAVHDARNERMSEIEPRKLGVPIRVGREGGSRRLSFWSRSRQNSNTSEIPPEAEHCDSETGSLSRQHSISIGPLQESTTDMWRRTLKRAIQDPEEESLGGFLTAPRFDREGRRRSTRSSISTIGLDKAETERDATLPTQPSNIAQLRPQESLGVKSHLEVCFQRPAPLPAVSPRPSITIIPRRPDATMVVDVGKRKKSLRDIGRRFASSGEIGRGSGASTPLRDLLGAWGRFPSHTRSERCGATGPQDGVIAQDFAAADPATTTPSSLPLWSRSTSALGFHSPGSWRVLSFGRKSRIDKAKSRSMPFSSTMNQSLESRAKKNRKGLVGRWKRIYRSSSSDLKAYVDNYGHRSSISAGASVEYPELEIIPGLGRFDDRDFSAWRSDTEGTDDRHHHEEGSQSPNSLQQFQSPLSTLPWTQVYNDCVGSLSALRSDGDIRSMSGDEETSQGLHEKNALHVMKGPELRNSTASFGVQLGKELEAVTEGLMRKVAKTGVDEANTKQD</sequence>
<feature type="compositionally biased region" description="Polar residues" evidence="1">
    <location>
        <begin position="521"/>
        <end position="553"/>
    </location>
</feature>
<feature type="compositionally biased region" description="Polar residues" evidence="1">
    <location>
        <begin position="746"/>
        <end position="767"/>
    </location>
</feature>
<dbReference type="Proteomes" id="UP001345691">
    <property type="component" value="Unassembled WGS sequence"/>
</dbReference>
<feature type="compositionally biased region" description="Polar residues" evidence="1">
    <location>
        <begin position="74"/>
        <end position="94"/>
    </location>
</feature>
<dbReference type="EMBL" id="JAVRRF010000009">
    <property type="protein sequence ID" value="KAK5061698.1"/>
    <property type="molecule type" value="Genomic_DNA"/>
</dbReference>
<feature type="region of interest" description="Disordered" evidence="1">
    <location>
        <begin position="214"/>
        <end position="262"/>
    </location>
</feature>
<feature type="compositionally biased region" description="Polar residues" evidence="1">
    <location>
        <begin position="291"/>
        <end position="307"/>
    </location>
</feature>
<organism evidence="2 3">
    <name type="scientific">Exophiala sideris</name>
    <dbReference type="NCBI Taxonomy" id="1016849"/>
    <lineage>
        <taxon>Eukaryota</taxon>
        <taxon>Fungi</taxon>
        <taxon>Dikarya</taxon>
        <taxon>Ascomycota</taxon>
        <taxon>Pezizomycotina</taxon>
        <taxon>Eurotiomycetes</taxon>
        <taxon>Chaetothyriomycetidae</taxon>
        <taxon>Chaetothyriales</taxon>
        <taxon>Herpotrichiellaceae</taxon>
        <taxon>Exophiala</taxon>
    </lineage>
</organism>
<feature type="compositionally biased region" description="Polar residues" evidence="1">
    <location>
        <begin position="591"/>
        <end position="603"/>
    </location>
</feature>
<feature type="compositionally biased region" description="Basic and acidic residues" evidence="1">
    <location>
        <begin position="225"/>
        <end position="235"/>
    </location>
</feature>
<feature type="region of interest" description="Disordered" evidence="1">
    <location>
        <begin position="291"/>
        <end position="324"/>
    </location>
</feature>
<feature type="region of interest" description="Disordered" evidence="1">
    <location>
        <begin position="725"/>
        <end position="767"/>
    </location>
</feature>
<protein>
    <submittedName>
        <fullName evidence="2">Uncharacterized protein</fullName>
    </submittedName>
</protein>
<comment type="caution">
    <text evidence="2">The sequence shown here is derived from an EMBL/GenBank/DDBJ whole genome shotgun (WGS) entry which is preliminary data.</text>
</comment>
<feature type="compositionally biased region" description="Basic and acidic residues" evidence="1">
    <location>
        <begin position="1069"/>
        <end position="1085"/>
    </location>
</feature>
<evidence type="ECO:0000256" key="1">
    <source>
        <dbReference type="SAM" id="MobiDB-lite"/>
    </source>
</evidence>
<feature type="compositionally biased region" description="Polar residues" evidence="1">
    <location>
        <begin position="992"/>
        <end position="1003"/>
    </location>
</feature>
<evidence type="ECO:0000313" key="3">
    <source>
        <dbReference type="Proteomes" id="UP001345691"/>
    </source>
</evidence>
<feature type="region of interest" description="Disordered" evidence="1">
    <location>
        <begin position="1069"/>
        <end position="1095"/>
    </location>
</feature>
<feature type="compositionally biased region" description="Polar residues" evidence="1">
    <location>
        <begin position="725"/>
        <end position="735"/>
    </location>
</feature>
<feature type="region of interest" description="Disordered" evidence="1">
    <location>
        <begin position="783"/>
        <end position="811"/>
    </location>
</feature>
<gene>
    <name evidence="2" type="ORF">LTR69_004880</name>
</gene>
<feature type="region of interest" description="Disordered" evidence="1">
    <location>
        <begin position="406"/>
        <end position="436"/>
    </location>
</feature>
<feature type="compositionally biased region" description="Basic and acidic residues" evidence="1">
    <location>
        <begin position="97"/>
        <end position="106"/>
    </location>
</feature>
<feature type="region of interest" description="Disordered" evidence="1">
    <location>
        <begin position="987"/>
        <end position="1010"/>
    </location>
</feature>
<feature type="compositionally biased region" description="Basic and acidic residues" evidence="1">
    <location>
        <begin position="557"/>
        <end position="566"/>
    </location>
</feature>
<evidence type="ECO:0000313" key="2">
    <source>
        <dbReference type="EMBL" id="KAK5061698.1"/>
    </source>
</evidence>
<feature type="region of interest" description="Disordered" evidence="1">
    <location>
        <begin position="455"/>
        <end position="660"/>
    </location>
</feature>
<feature type="region of interest" description="Disordered" evidence="1">
    <location>
        <begin position="74"/>
        <end position="114"/>
    </location>
</feature>
<reference evidence="2 3" key="1">
    <citation type="submission" date="2023-08" db="EMBL/GenBank/DDBJ databases">
        <title>Black Yeasts Isolated from many extreme environments.</title>
        <authorList>
            <person name="Coleine C."/>
            <person name="Stajich J.E."/>
            <person name="Selbmann L."/>
        </authorList>
    </citation>
    <scope>NUCLEOTIDE SEQUENCE [LARGE SCALE GENOMIC DNA]</scope>
    <source>
        <strain evidence="2 3">CCFEE 6328</strain>
    </source>
</reference>
<name>A0ABR0JDB3_9EURO</name>
<proteinExistence type="predicted"/>
<feature type="compositionally biased region" description="Basic and acidic residues" evidence="1">
    <location>
        <begin position="499"/>
        <end position="514"/>
    </location>
</feature>
<feature type="compositionally biased region" description="Polar residues" evidence="1">
    <location>
        <begin position="1086"/>
        <end position="1095"/>
    </location>
</feature>